<gene>
    <name evidence="1" type="ORF">OXD698_LOCUS49038</name>
</gene>
<protein>
    <submittedName>
        <fullName evidence="1">Uncharacterized protein</fullName>
    </submittedName>
</protein>
<evidence type="ECO:0000313" key="2">
    <source>
        <dbReference type="Proteomes" id="UP000663844"/>
    </source>
</evidence>
<dbReference type="EMBL" id="CAJOAZ010021441">
    <property type="protein sequence ID" value="CAF4355974.1"/>
    <property type="molecule type" value="Genomic_DNA"/>
</dbReference>
<organism evidence="1 2">
    <name type="scientific">Adineta steineri</name>
    <dbReference type="NCBI Taxonomy" id="433720"/>
    <lineage>
        <taxon>Eukaryota</taxon>
        <taxon>Metazoa</taxon>
        <taxon>Spiralia</taxon>
        <taxon>Gnathifera</taxon>
        <taxon>Rotifera</taxon>
        <taxon>Eurotatoria</taxon>
        <taxon>Bdelloidea</taxon>
        <taxon>Adinetida</taxon>
        <taxon>Adinetidae</taxon>
        <taxon>Adineta</taxon>
    </lineage>
</organism>
<feature type="non-terminal residue" evidence="1">
    <location>
        <position position="1"/>
    </location>
</feature>
<sequence length="188" mass="21528">VQQIAIRSQQHRQLIDQLIQDEKCFTFDKLSNEQSKFSTILTSPKKNMKEPGLNTDTLSSLSHLLTGKQQEHITNIILNDYLQDKEVHSLQKLVSFRILRRLTHSYNITLEWIYKKQDSPLPIDSSTEKKSSRNRGAATEPLDDIIICLPSTFDLTPQSLTKHLEFLTTKLNASNAKYISDAMLTISL</sequence>
<evidence type="ECO:0000313" key="1">
    <source>
        <dbReference type="EMBL" id="CAF4355974.1"/>
    </source>
</evidence>
<dbReference type="Proteomes" id="UP000663844">
    <property type="component" value="Unassembled WGS sequence"/>
</dbReference>
<dbReference type="AlphaFoldDB" id="A0A820LDQ2"/>
<comment type="caution">
    <text evidence="1">The sequence shown here is derived from an EMBL/GenBank/DDBJ whole genome shotgun (WGS) entry which is preliminary data.</text>
</comment>
<proteinExistence type="predicted"/>
<accession>A0A820LDQ2</accession>
<name>A0A820LDQ2_9BILA</name>
<feature type="non-terminal residue" evidence="1">
    <location>
        <position position="188"/>
    </location>
</feature>
<reference evidence="1" key="1">
    <citation type="submission" date="2021-02" db="EMBL/GenBank/DDBJ databases">
        <authorList>
            <person name="Nowell W R."/>
        </authorList>
    </citation>
    <scope>NUCLEOTIDE SEQUENCE</scope>
</reference>